<keyword evidence="2" id="KW-0238">DNA-binding</keyword>
<dbReference type="KEGG" id="pbz:GN234_02845"/>
<dbReference type="Proteomes" id="UP000509545">
    <property type="component" value="Chromosome"/>
</dbReference>
<dbReference type="GO" id="GO:0005829">
    <property type="term" value="C:cytosol"/>
    <property type="evidence" value="ECO:0007669"/>
    <property type="project" value="TreeGrafter"/>
</dbReference>
<evidence type="ECO:0000313" key="6">
    <source>
        <dbReference type="Proteomes" id="UP000509545"/>
    </source>
</evidence>
<dbReference type="SUPFAM" id="SSF47413">
    <property type="entry name" value="lambda repressor-like DNA-binding domains"/>
    <property type="match status" value="1"/>
</dbReference>
<reference evidence="5 6" key="1">
    <citation type="submission" date="2020-02" db="EMBL/GenBank/DDBJ databases">
        <authorList>
            <person name="Liang J."/>
        </authorList>
    </citation>
    <scope>NUCLEOTIDE SEQUENCE [LARGE SCALE GENOMIC DNA]</scope>
    <source>
        <strain evidence="5 6">L22-9</strain>
    </source>
</reference>
<keyword evidence="6" id="KW-1185">Reference proteome</keyword>
<dbReference type="SUPFAM" id="SSF46689">
    <property type="entry name" value="Homeodomain-like"/>
    <property type="match status" value="1"/>
</dbReference>
<dbReference type="AlphaFoldDB" id="A0A6N1C9I4"/>
<feature type="domain" description="HTH cro/C1-type" evidence="4">
    <location>
        <begin position="11"/>
        <end position="63"/>
    </location>
</feature>
<dbReference type="PANTHER" id="PTHR46797:SF23">
    <property type="entry name" value="HTH-TYPE TRANSCRIPTIONAL REGULATOR SUTR"/>
    <property type="match status" value="1"/>
</dbReference>
<evidence type="ECO:0000313" key="5">
    <source>
        <dbReference type="EMBL" id="QKS80942.1"/>
    </source>
</evidence>
<dbReference type="Pfam" id="PF13936">
    <property type="entry name" value="HTH_38"/>
    <property type="match status" value="1"/>
</dbReference>
<accession>A0A6N1C9I4</accession>
<dbReference type="SMART" id="SM00530">
    <property type="entry name" value="HTH_XRE"/>
    <property type="match status" value="1"/>
</dbReference>
<dbReference type="RefSeq" id="WP_176687807.1">
    <property type="nucleotide sequence ID" value="NZ_CP048810.1"/>
</dbReference>
<dbReference type="InterPro" id="IPR050807">
    <property type="entry name" value="TransReg_Diox_bact_type"/>
</dbReference>
<feature type="domain" description="HTH cro/C1-type" evidence="4">
    <location>
        <begin position="125"/>
        <end position="145"/>
    </location>
</feature>
<sequence length="155" mass="16823">MSLRSAYASALQYLRTHRDSSKQELAHAADPSYLSRLEAGSRSVTLDVSQQIAEALDVDPLTLLVLAYAAERGVTPQQVLEHLESDLKATRLLHCEIPPLPSKAIHPVTAAAEELRVQIKELAGQGLSQAEVARQLGVSRQTVSNHLKKLGLQAT</sequence>
<gene>
    <name evidence="5" type="ORF">GN234_02845</name>
</gene>
<dbReference type="CDD" id="cd00093">
    <property type="entry name" value="HTH_XRE"/>
    <property type="match status" value="1"/>
</dbReference>
<dbReference type="PANTHER" id="PTHR46797">
    <property type="entry name" value="HTH-TYPE TRANSCRIPTIONAL REGULATOR"/>
    <property type="match status" value="1"/>
</dbReference>
<protein>
    <submittedName>
        <fullName evidence="5">Helix-turn-helix domain-containing protein</fullName>
    </submittedName>
</protein>
<proteinExistence type="predicted"/>
<keyword evidence="1" id="KW-0805">Transcription regulation</keyword>
<dbReference type="PROSITE" id="PS50943">
    <property type="entry name" value="HTH_CROC1"/>
    <property type="match status" value="2"/>
</dbReference>
<keyword evidence="3" id="KW-0804">Transcription</keyword>
<name>A0A6N1C9I4_9PSED</name>
<dbReference type="Gene3D" id="1.10.260.40">
    <property type="entry name" value="lambda repressor-like DNA-binding domains"/>
    <property type="match status" value="1"/>
</dbReference>
<evidence type="ECO:0000256" key="1">
    <source>
        <dbReference type="ARBA" id="ARBA00023015"/>
    </source>
</evidence>
<dbReference type="GO" id="GO:0003700">
    <property type="term" value="F:DNA-binding transcription factor activity"/>
    <property type="evidence" value="ECO:0007669"/>
    <property type="project" value="TreeGrafter"/>
</dbReference>
<dbReference type="GO" id="GO:0003677">
    <property type="term" value="F:DNA binding"/>
    <property type="evidence" value="ECO:0007669"/>
    <property type="project" value="UniProtKB-KW"/>
</dbReference>
<dbReference type="Gene3D" id="1.10.10.60">
    <property type="entry name" value="Homeodomain-like"/>
    <property type="match status" value="1"/>
</dbReference>
<dbReference type="InterPro" id="IPR001387">
    <property type="entry name" value="Cro/C1-type_HTH"/>
</dbReference>
<organism evidence="5 6">
    <name type="scientific">Pseudomonas bijieensis</name>
    <dbReference type="NCBI Taxonomy" id="2681983"/>
    <lineage>
        <taxon>Bacteria</taxon>
        <taxon>Pseudomonadati</taxon>
        <taxon>Pseudomonadota</taxon>
        <taxon>Gammaproteobacteria</taxon>
        <taxon>Pseudomonadales</taxon>
        <taxon>Pseudomonadaceae</taxon>
        <taxon>Pseudomonas</taxon>
    </lineage>
</organism>
<dbReference type="Pfam" id="PF01381">
    <property type="entry name" value="HTH_3"/>
    <property type="match status" value="1"/>
</dbReference>
<evidence type="ECO:0000259" key="4">
    <source>
        <dbReference type="PROSITE" id="PS50943"/>
    </source>
</evidence>
<dbReference type="InterPro" id="IPR025246">
    <property type="entry name" value="IS30-like_HTH"/>
</dbReference>
<dbReference type="EMBL" id="CP048810">
    <property type="protein sequence ID" value="QKS80942.1"/>
    <property type="molecule type" value="Genomic_DNA"/>
</dbReference>
<evidence type="ECO:0000256" key="2">
    <source>
        <dbReference type="ARBA" id="ARBA00023125"/>
    </source>
</evidence>
<dbReference type="InterPro" id="IPR009057">
    <property type="entry name" value="Homeodomain-like_sf"/>
</dbReference>
<dbReference type="InterPro" id="IPR010982">
    <property type="entry name" value="Lambda_DNA-bd_dom_sf"/>
</dbReference>
<evidence type="ECO:0000256" key="3">
    <source>
        <dbReference type="ARBA" id="ARBA00023163"/>
    </source>
</evidence>